<evidence type="ECO:0000313" key="1">
    <source>
        <dbReference type="EMBL" id="MBF0965963.1"/>
    </source>
</evidence>
<accession>A0A929WVA9</accession>
<proteinExistence type="predicted"/>
<reference evidence="1" key="1">
    <citation type="submission" date="2020-04" db="EMBL/GenBank/DDBJ databases">
        <title>Deep metagenomics examines the oral microbiome during advanced dental caries in children, revealing novel taxa and co-occurrences with host molecules.</title>
        <authorList>
            <person name="Baker J.L."/>
            <person name="Morton J.T."/>
            <person name="Dinis M."/>
            <person name="Alvarez R."/>
            <person name="Tran N.C."/>
            <person name="Knight R."/>
            <person name="Edlund A."/>
        </authorList>
    </citation>
    <scope>NUCLEOTIDE SEQUENCE</scope>
    <source>
        <strain evidence="1">JCVI_30_bin.13</strain>
    </source>
</reference>
<protein>
    <submittedName>
        <fullName evidence="1">Uncharacterized protein</fullName>
    </submittedName>
</protein>
<dbReference type="AlphaFoldDB" id="A0A929WVA9"/>
<organism evidence="1 2">
    <name type="scientific">Actinomyces bouchesdurhonensis</name>
    <dbReference type="NCBI Taxonomy" id="1852361"/>
    <lineage>
        <taxon>Bacteria</taxon>
        <taxon>Bacillati</taxon>
        <taxon>Actinomycetota</taxon>
        <taxon>Actinomycetes</taxon>
        <taxon>Actinomycetales</taxon>
        <taxon>Actinomycetaceae</taxon>
        <taxon>Actinomyces</taxon>
    </lineage>
</organism>
<dbReference type="Proteomes" id="UP000759246">
    <property type="component" value="Unassembled WGS sequence"/>
</dbReference>
<comment type="caution">
    <text evidence="1">The sequence shown here is derived from an EMBL/GenBank/DDBJ whole genome shotgun (WGS) entry which is preliminary data.</text>
</comment>
<gene>
    <name evidence="1" type="ORF">HXK09_02125</name>
</gene>
<dbReference type="EMBL" id="JABZGF010000028">
    <property type="protein sequence ID" value="MBF0965963.1"/>
    <property type="molecule type" value="Genomic_DNA"/>
</dbReference>
<sequence length="94" mass="9837">MGDIDVDTDLLRWQAISCDNGEQALSEVRQLIAPDVGNASSSCASVAAMFNDAATCLEQRTRELAARIRAVADDFDSNEGRSTVTIAASGEGGS</sequence>
<name>A0A929WVA9_9ACTO</name>
<evidence type="ECO:0000313" key="2">
    <source>
        <dbReference type="Proteomes" id="UP000759246"/>
    </source>
</evidence>